<sequence length="143" mass="15485">MSSQNTPEPTPTAFVVLGATGDLTARLLLPGLGSLMSVDPARRVRLVGVGRDAWDDERWRTLIREALTAAGVDAEAVDTTTELAVSPYGEVLRGVLDRDLLLSVRDDFVAEAWRIVDPVLESWRAGERPLDEYPAGSTGPVRS</sequence>
<evidence type="ECO:0000256" key="4">
    <source>
        <dbReference type="ARBA" id="ARBA00023002"/>
    </source>
</evidence>
<evidence type="ECO:0000256" key="1">
    <source>
        <dbReference type="ARBA" id="ARBA00004937"/>
    </source>
</evidence>
<comment type="pathway">
    <text evidence="1">Carbohydrate degradation; pentose phosphate pathway; D-ribulose 5-phosphate from D-glucose 6-phosphate (oxidative stage): step 1/3.</text>
</comment>
<feature type="domain" description="Glucose-6-phosphate dehydrogenase C-terminal" evidence="7">
    <location>
        <begin position="73"/>
        <end position="141"/>
    </location>
</feature>
<comment type="caution">
    <text evidence="8">The sequence shown here is derived from an EMBL/GenBank/DDBJ whole genome shotgun (WGS) entry which is preliminary data.</text>
</comment>
<keyword evidence="3" id="KW-0521">NADP</keyword>
<evidence type="ECO:0008006" key="10">
    <source>
        <dbReference type="Google" id="ProtNLM"/>
    </source>
</evidence>
<reference evidence="9" key="1">
    <citation type="journal article" date="2019" name="Int. J. Syst. Evol. Microbiol.">
        <title>The Global Catalogue of Microorganisms (GCM) 10K type strain sequencing project: providing services to taxonomists for standard genome sequencing and annotation.</title>
        <authorList>
            <consortium name="The Broad Institute Genomics Platform"/>
            <consortium name="The Broad Institute Genome Sequencing Center for Infectious Disease"/>
            <person name="Wu L."/>
            <person name="Ma J."/>
        </authorList>
    </citation>
    <scope>NUCLEOTIDE SEQUENCE [LARGE SCALE GENOMIC DNA]</scope>
    <source>
        <strain evidence="9">NBRC 105830</strain>
    </source>
</reference>
<dbReference type="Proteomes" id="UP001157109">
    <property type="component" value="Unassembled WGS sequence"/>
</dbReference>
<protein>
    <recommendedName>
        <fullName evidence="10">Glucose-6-phosphate dehydrogenase NAD-binding domain-containing protein</fullName>
    </recommendedName>
</protein>
<evidence type="ECO:0000313" key="9">
    <source>
        <dbReference type="Proteomes" id="UP001157109"/>
    </source>
</evidence>
<dbReference type="SUPFAM" id="SSF55347">
    <property type="entry name" value="Glyceraldehyde-3-phosphate dehydrogenase-like, C-terminal domain"/>
    <property type="match status" value="1"/>
</dbReference>
<keyword evidence="9" id="KW-1185">Reference proteome</keyword>
<keyword evidence="2" id="KW-0313">Glucose metabolism</keyword>
<dbReference type="PANTHER" id="PTHR23429:SF0">
    <property type="entry name" value="GLUCOSE-6-PHOSPHATE 1-DEHYDROGENASE"/>
    <property type="match status" value="1"/>
</dbReference>
<dbReference type="InterPro" id="IPR036291">
    <property type="entry name" value="NAD(P)-bd_dom_sf"/>
</dbReference>
<dbReference type="InterPro" id="IPR022675">
    <property type="entry name" value="G6P_DH_C"/>
</dbReference>
<dbReference type="PANTHER" id="PTHR23429">
    <property type="entry name" value="GLUCOSE-6-PHOSPHATE 1-DEHYDROGENASE G6PD"/>
    <property type="match status" value="1"/>
</dbReference>
<organism evidence="8 9">
    <name type="scientific">Arsenicicoccus piscis</name>
    <dbReference type="NCBI Taxonomy" id="673954"/>
    <lineage>
        <taxon>Bacteria</taxon>
        <taxon>Bacillati</taxon>
        <taxon>Actinomycetota</taxon>
        <taxon>Actinomycetes</taxon>
        <taxon>Micrococcales</taxon>
        <taxon>Intrasporangiaceae</taxon>
        <taxon>Arsenicicoccus</taxon>
    </lineage>
</organism>
<dbReference type="Pfam" id="PF00479">
    <property type="entry name" value="G6PD_N"/>
    <property type="match status" value="1"/>
</dbReference>
<evidence type="ECO:0000313" key="8">
    <source>
        <dbReference type="EMBL" id="GMA20917.1"/>
    </source>
</evidence>
<dbReference type="SUPFAM" id="SSF51735">
    <property type="entry name" value="NAD(P)-binding Rossmann-fold domains"/>
    <property type="match status" value="1"/>
</dbReference>
<keyword evidence="4" id="KW-0560">Oxidoreductase</keyword>
<evidence type="ECO:0000256" key="3">
    <source>
        <dbReference type="ARBA" id="ARBA00022857"/>
    </source>
</evidence>
<feature type="domain" description="Glucose-6-phosphate dehydrogenase NAD-binding" evidence="6">
    <location>
        <begin position="15"/>
        <end position="71"/>
    </location>
</feature>
<gene>
    <name evidence="8" type="ORF">GCM10025862_29380</name>
</gene>
<dbReference type="Pfam" id="PF02781">
    <property type="entry name" value="G6PD_C"/>
    <property type="match status" value="1"/>
</dbReference>
<evidence type="ECO:0000259" key="6">
    <source>
        <dbReference type="Pfam" id="PF00479"/>
    </source>
</evidence>
<dbReference type="EMBL" id="BSUJ01000001">
    <property type="protein sequence ID" value="GMA20917.1"/>
    <property type="molecule type" value="Genomic_DNA"/>
</dbReference>
<name>A0ABQ6HRW3_9MICO</name>
<dbReference type="Gene3D" id="3.40.50.720">
    <property type="entry name" value="NAD(P)-binding Rossmann-like Domain"/>
    <property type="match status" value="1"/>
</dbReference>
<evidence type="ECO:0000256" key="5">
    <source>
        <dbReference type="ARBA" id="ARBA00023277"/>
    </source>
</evidence>
<evidence type="ECO:0000256" key="2">
    <source>
        <dbReference type="ARBA" id="ARBA00022526"/>
    </source>
</evidence>
<dbReference type="RefSeq" id="WP_284284737.1">
    <property type="nucleotide sequence ID" value="NZ_BSUJ01000001.1"/>
</dbReference>
<dbReference type="InterPro" id="IPR022674">
    <property type="entry name" value="G6P_DH_NAD-bd"/>
</dbReference>
<keyword evidence="5" id="KW-0119">Carbohydrate metabolism</keyword>
<evidence type="ECO:0000259" key="7">
    <source>
        <dbReference type="Pfam" id="PF02781"/>
    </source>
</evidence>
<accession>A0ABQ6HRW3</accession>
<proteinExistence type="predicted"/>
<dbReference type="InterPro" id="IPR001282">
    <property type="entry name" value="G6P_DH"/>
</dbReference>